<evidence type="ECO:0000313" key="3">
    <source>
        <dbReference type="EMBL" id="PYB71770.1"/>
    </source>
</evidence>
<dbReference type="Gene3D" id="3.40.605.10">
    <property type="entry name" value="Aldehyde Dehydrogenase, Chain A, domain 1"/>
    <property type="match status" value="1"/>
</dbReference>
<evidence type="ECO:0000256" key="1">
    <source>
        <dbReference type="ARBA" id="ARBA00023002"/>
    </source>
</evidence>
<dbReference type="SUPFAM" id="SSF53720">
    <property type="entry name" value="ALDH-like"/>
    <property type="match status" value="1"/>
</dbReference>
<dbReference type="Pfam" id="PF00171">
    <property type="entry name" value="Aldedh"/>
    <property type="match status" value="1"/>
</dbReference>
<dbReference type="InterPro" id="IPR016162">
    <property type="entry name" value="Ald_DH_N"/>
</dbReference>
<gene>
    <name evidence="3" type="ORF">DMY87_16305</name>
</gene>
<sequence length="493" mass="52702">MMVKAYSMLIDGKWVAATDGATLDSYNPYNQEVWATIPDAQPDDARLAISAAHDAFHNGWKQTSGQDRAELLLKLADLIVSEGPELARVDSTDNGKVIRETSAQMKFAARNYRYFAGMADKLQGAVVPLDNTEMFDYTLIEPLGVAVLITAWNSPIPLLANKLAPALAAGNSVVIKPSEYASASTLEMAALIEKAGFPKGVVNVVTGGAQVGAALTRDPRVKKISFTGGLSTARHILRDAAQNLTPVTTELGGKSPNIIFADADLDAAATGAVAGIFGAAGQTCIAGSRLLLQREIYEAVCDKILAIVKRIVLGNPLDPATEMGPVANLAQLERISAMVDEARAQGAKVAIGGKPASREGLGNGYFYEPTVIVDADPSLRICQEEVFGPVLCVIPFTDEADALRIANASDYGLASGVWTRDVKRAHRMARRLEAGMVWINTYRASYVGAPFGGTKLSGRGRERGLQTLMEYSQVKNVMLDLSDEVRDPFAMKL</sequence>
<evidence type="ECO:0000313" key="4">
    <source>
        <dbReference type="Proteomes" id="UP000247536"/>
    </source>
</evidence>
<organism evidence="3 4">
    <name type="scientific">Rhizobium wuzhouense</name>
    <dbReference type="NCBI Taxonomy" id="1986026"/>
    <lineage>
        <taxon>Bacteria</taxon>
        <taxon>Pseudomonadati</taxon>
        <taxon>Pseudomonadota</taxon>
        <taxon>Alphaproteobacteria</taxon>
        <taxon>Hyphomicrobiales</taxon>
        <taxon>Rhizobiaceae</taxon>
        <taxon>Rhizobium/Agrobacterium group</taxon>
        <taxon>Rhizobium</taxon>
    </lineage>
</organism>
<keyword evidence="4" id="KW-1185">Reference proteome</keyword>
<dbReference type="InterPro" id="IPR016163">
    <property type="entry name" value="Ald_DH_C"/>
</dbReference>
<feature type="domain" description="Aldehyde dehydrogenase" evidence="2">
    <location>
        <begin position="14"/>
        <end position="477"/>
    </location>
</feature>
<dbReference type="PROSITE" id="PS00070">
    <property type="entry name" value="ALDEHYDE_DEHYDR_CYS"/>
    <property type="match status" value="1"/>
</dbReference>
<comment type="caution">
    <text evidence="3">The sequence shown here is derived from an EMBL/GenBank/DDBJ whole genome shotgun (WGS) entry which is preliminary data.</text>
</comment>
<name>A0ABX5NQG4_9HYPH</name>
<dbReference type="InterPro" id="IPR016160">
    <property type="entry name" value="Ald_DH_CS_CYS"/>
</dbReference>
<evidence type="ECO:0000259" key="2">
    <source>
        <dbReference type="Pfam" id="PF00171"/>
    </source>
</evidence>
<dbReference type="CDD" id="cd07114">
    <property type="entry name" value="ALDH_DhaS"/>
    <property type="match status" value="1"/>
</dbReference>
<dbReference type="InterPro" id="IPR016161">
    <property type="entry name" value="Ald_DH/histidinol_DH"/>
</dbReference>
<protein>
    <submittedName>
        <fullName evidence="3">Carnitine dehydratase</fullName>
    </submittedName>
</protein>
<dbReference type="Gene3D" id="3.40.309.10">
    <property type="entry name" value="Aldehyde Dehydrogenase, Chain A, domain 2"/>
    <property type="match status" value="1"/>
</dbReference>
<dbReference type="Proteomes" id="UP000247536">
    <property type="component" value="Unassembled WGS sequence"/>
</dbReference>
<dbReference type="EMBL" id="QJRY01000006">
    <property type="protein sequence ID" value="PYB71770.1"/>
    <property type="molecule type" value="Genomic_DNA"/>
</dbReference>
<reference evidence="3 4" key="1">
    <citation type="submission" date="2018-06" db="EMBL/GenBank/DDBJ databases">
        <title>Rhizobium wuzhouense sp. nov., isolated from roots of Oryza officinalis.</title>
        <authorList>
            <person name="Yuan T."/>
        </authorList>
    </citation>
    <scope>NUCLEOTIDE SEQUENCE [LARGE SCALE GENOMIC DNA]</scope>
    <source>
        <strain evidence="3 4">W44</strain>
    </source>
</reference>
<dbReference type="InterPro" id="IPR015590">
    <property type="entry name" value="Aldehyde_DH_dom"/>
</dbReference>
<keyword evidence="1" id="KW-0560">Oxidoreductase</keyword>
<accession>A0ABX5NQG4</accession>
<proteinExistence type="predicted"/>
<dbReference type="PANTHER" id="PTHR11699">
    <property type="entry name" value="ALDEHYDE DEHYDROGENASE-RELATED"/>
    <property type="match status" value="1"/>
</dbReference>